<dbReference type="Gene3D" id="3.40.50.1820">
    <property type="entry name" value="alpha/beta hydrolase"/>
    <property type="match status" value="1"/>
</dbReference>
<dbReference type="GO" id="GO:0016042">
    <property type="term" value="P:lipid catabolic process"/>
    <property type="evidence" value="ECO:0007669"/>
    <property type="project" value="InterPro"/>
</dbReference>
<dbReference type="PANTHER" id="PTHR32015">
    <property type="entry name" value="FASTING INDUCED LIPASE"/>
    <property type="match status" value="1"/>
</dbReference>
<keyword evidence="1" id="KW-0732">Signal</keyword>
<evidence type="ECO:0000256" key="1">
    <source>
        <dbReference type="SAM" id="SignalP"/>
    </source>
</evidence>
<evidence type="ECO:0000313" key="3">
    <source>
        <dbReference type="Proteomes" id="UP000019753"/>
    </source>
</evidence>
<proteinExistence type="predicted"/>
<evidence type="ECO:0000313" key="2">
    <source>
        <dbReference type="EMBL" id="EYR63593.1"/>
    </source>
</evidence>
<accession>A0A021VR41</accession>
<organism evidence="2 3">
    <name type="scientific">Actinotalea ferrariae CF5-4</name>
    <dbReference type="NCBI Taxonomy" id="948458"/>
    <lineage>
        <taxon>Bacteria</taxon>
        <taxon>Bacillati</taxon>
        <taxon>Actinomycetota</taxon>
        <taxon>Actinomycetes</taxon>
        <taxon>Micrococcales</taxon>
        <taxon>Cellulomonadaceae</taxon>
        <taxon>Actinotalea</taxon>
    </lineage>
</organism>
<name>A0A021VR41_9CELL</name>
<dbReference type="PANTHER" id="PTHR32015:SF1">
    <property type="entry name" value="LIPASE"/>
    <property type="match status" value="1"/>
</dbReference>
<dbReference type="Proteomes" id="UP000019753">
    <property type="component" value="Unassembled WGS sequence"/>
</dbReference>
<dbReference type="SUPFAM" id="SSF53474">
    <property type="entry name" value="alpha/beta-Hydrolases"/>
    <property type="match status" value="1"/>
</dbReference>
<gene>
    <name evidence="2" type="ORF">N866_19350</name>
</gene>
<comment type="caution">
    <text evidence="2">The sequence shown here is derived from an EMBL/GenBank/DDBJ whole genome shotgun (WGS) entry which is preliminary data.</text>
</comment>
<dbReference type="Pfam" id="PF01674">
    <property type="entry name" value="Lipase_2"/>
    <property type="match status" value="1"/>
</dbReference>
<dbReference type="EMBL" id="AXCW01000081">
    <property type="protein sequence ID" value="EYR63593.1"/>
    <property type="molecule type" value="Genomic_DNA"/>
</dbReference>
<dbReference type="GO" id="GO:0016298">
    <property type="term" value="F:lipase activity"/>
    <property type="evidence" value="ECO:0007669"/>
    <property type="project" value="TreeGrafter"/>
</dbReference>
<reference evidence="2 3" key="1">
    <citation type="submission" date="2014-01" db="EMBL/GenBank/DDBJ databases">
        <title>Actinotalea ferrariae CF5-4.</title>
        <authorList>
            <person name="Chen F."/>
            <person name="Li Y."/>
            <person name="Wang G."/>
        </authorList>
    </citation>
    <scope>NUCLEOTIDE SEQUENCE [LARGE SCALE GENOMIC DNA]</scope>
    <source>
        <strain evidence="2 3">CF5-4</strain>
    </source>
</reference>
<dbReference type="AlphaFoldDB" id="A0A021VR41"/>
<protein>
    <submittedName>
        <fullName evidence="2">Lipase</fullName>
    </submittedName>
</protein>
<feature type="signal peptide" evidence="1">
    <location>
        <begin position="1"/>
        <end position="35"/>
    </location>
</feature>
<sequence length="305" mass="31568">MGSPLLTRRARSSLALAASAALVGGSMLAASPALGAAPGPAPTALGTVDVPLVDVSPPGANDWSCRPTAEHPEPVVLVHGTFEDMLKNWSTLAPYLDARGACVFALNYGDNATGPIRDSARELASFVDAVLGATGARKVDVVGHSQGGMMPRYWMHHLGGAKKVDDLVGIAPSSHGTQGLIVAYPDGTLGTVAGTENPLCPACSDQVAGSAFMQELNAPGDTVRGPSYTVISTVYDEVVTPYTSQFLVGPARQVTNITIQDLCPADPIEHDQSPNDPVVHQLVAHALERPGPADPAYRPSCLPVP</sequence>
<keyword evidence="3" id="KW-1185">Reference proteome</keyword>
<feature type="chain" id="PRO_5038872244" evidence="1">
    <location>
        <begin position="36"/>
        <end position="305"/>
    </location>
</feature>
<dbReference type="InterPro" id="IPR029058">
    <property type="entry name" value="AB_hydrolase_fold"/>
</dbReference>
<dbReference type="InterPro" id="IPR002918">
    <property type="entry name" value="Lipase_EstA/Esterase_EstB"/>
</dbReference>